<comment type="caution">
    <text evidence="2">The sequence shown here is derived from an EMBL/GenBank/DDBJ whole genome shotgun (WGS) entry which is preliminary data.</text>
</comment>
<dbReference type="OrthoDB" id="5413420at2759"/>
<evidence type="ECO:0000313" key="2">
    <source>
        <dbReference type="EMBL" id="CAF9937427.1"/>
    </source>
</evidence>
<dbReference type="Proteomes" id="UP000664203">
    <property type="component" value="Unassembled WGS sequence"/>
</dbReference>
<feature type="compositionally biased region" description="Basic and acidic residues" evidence="1">
    <location>
        <begin position="102"/>
        <end position="112"/>
    </location>
</feature>
<dbReference type="AlphaFoldDB" id="A0A8H3GA65"/>
<name>A0A8H3GA65_9LECA</name>
<feature type="region of interest" description="Disordered" evidence="1">
    <location>
        <begin position="102"/>
        <end position="124"/>
    </location>
</feature>
<proteinExistence type="predicted"/>
<accession>A0A8H3GA65</accession>
<evidence type="ECO:0000313" key="3">
    <source>
        <dbReference type="Proteomes" id="UP000664203"/>
    </source>
</evidence>
<organism evidence="2 3">
    <name type="scientific">Alectoria fallacina</name>
    <dbReference type="NCBI Taxonomy" id="1903189"/>
    <lineage>
        <taxon>Eukaryota</taxon>
        <taxon>Fungi</taxon>
        <taxon>Dikarya</taxon>
        <taxon>Ascomycota</taxon>
        <taxon>Pezizomycotina</taxon>
        <taxon>Lecanoromycetes</taxon>
        <taxon>OSLEUM clade</taxon>
        <taxon>Lecanoromycetidae</taxon>
        <taxon>Lecanorales</taxon>
        <taxon>Lecanorineae</taxon>
        <taxon>Parmeliaceae</taxon>
        <taxon>Alectoria</taxon>
    </lineage>
</organism>
<sequence length="124" mass="14247">MTTSQDLGTPKCPAEERAWLLVYQNRLTGSYLTEAFNKQFPPARSHKVVSRHATRVRNCTDVVRLQLQNLAEQFPWYERPPEEGEAGYAVMKKLEKQNEARERIKEKKRDLEGAADGGRAQCAR</sequence>
<evidence type="ECO:0000256" key="1">
    <source>
        <dbReference type="SAM" id="MobiDB-lite"/>
    </source>
</evidence>
<protein>
    <submittedName>
        <fullName evidence="2">Uncharacterized protein</fullName>
    </submittedName>
</protein>
<reference evidence="2" key="1">
    <citation type="submission" date="2021-03" db="EMBL/GenBank/DDBJ databases">
        <authorList>
            <person name="Tagirdzhanova G."/>
        </authorList>
    </citation>
    <scope>NUCLEOTIDE SEQUENCE</scope>
</reference>
<gene>
    <name evidence="2" type="ORF">ALECFALPRED_007247</name>
</gene>
<keyword evidence="3" id="KW-1185">Reference proteome</keyword>
<dbReference type="EMBL" id="CAJPDR010000472">
    <property type="protein sequence ID" value="CAF9937427.1"/>
    <property type="molecule type" value="Genomic_DNA"/>
</dbReference>